<evidence type="ECO:0000313" key="3">
    <source>
        <dbReference type="Proteomes" id="UP001362899"/>
    </source>
</evidence>
<sequence>MVIQSFGRACSKRMQKSDPMFFSIIVLASVVLTLDFYLLMRIYLLPDIVGVTTATLIGSALTISVGIGVFGIWSCKGNVVESTLLFSYVVYEIYLTLTDFQTSSSPSPLEKVEPSLWDSLFASSSNVEPDFSWPPHLLKDAQLPTVIIESYTEFMTTVAELTPTGIKTLIDFFQAAMFAITPSVCVSLIIRVTSYFFALRLVPYINHQTPRSTPLPEKRKGDNLVMIVYSYSPILIIAVYTHLLLQHFGHIVHVAPDAPSVLPFDITKIWSNSRQAWQFWGWANVFCVLGVYGIELAIGPSDIQSLPHEEEEEEVLDIS</sequence>
<dbReference type="GO" id="GO:0000921">
    <property type="term" value="P:septin ring assembly"/>
    <property type="evidence" value="ECO:0007669"/>
    <property type="project" value="TreeGrafter"/>
</dbReference>
<feature type="transmembrane region" description="Helical" evidence="1">
    <location>
        <begin position="175"/>
        <end position="202"/>
    </location>
</feature>
<feature type="transmembrane region" description="Helical" evidence="1">
    <location>
        <begin position="21"/>
        <end position="42"/>
    </location>
</feature>
<comment type="caution">
    <text evidence="2">The sequence shown here is derived from an EMBL/GenBank/DDBJ whole genome shotgun (WGS) entry which is preliminary data.</text>
</comment>
<feature type="transmembrane region" description="Helical" evidence="1">
    <location>
        <begin position="279"/>
        <end position="298"/>
    </location>
</feature>
<gene>
    <name evidence="2" type="ORF">DASB73_005210</name>
</gene>
<keyword evidence="1" id="KW-1133">Transmembrane helix</keyword>
<dbReference type="PANTHER" id="PTHR31726">
    <property type="entry name" value="PROTEIN ICE2"/>
    <property type="match status" value="1"/>
</dbReference>
<dbReference type="Pfam" id="PF08426">
    <property type="entry name" value="ICE2"/>
    <property type="match status" value="1"/>
</dbReference>
<dbReference type="GO" id="GO:0048309">
    <property type="term" value="P:endoplasmic reticulum inheritance"/>
    <property type="evidence" value="ECO:0007669"/>
    <property type="project" value="TreeGrafter"/>
</dbReference>
<evidence type="ECO:0000313" key="2">
    <source>
        <dbReference type="EMBL" id="GMM49563.1"/>
    </source>
</evidence>
<keyword evidence="3" id="KW-1185">Reference proteome</keyword>
<feature type="transmembrane region" description="Helical" evidence="1">
    <location>
        <begin position="223"/>
        <end position="243"/>
    </location>
</feature>
<protein>
    <submittedName>
        <fullName evidence="2">Ice2 protein</fullName>
    </submittedName>
</protein>
<proteinExistence type="predicted"/>
<dbReference type="AlphaFoldDB" id="A0AAV5RDM8"/>
<keyword evidence="1" id="KW-0812">Transmembrane</keyword>
<keyword evidence="1" id="KW-0472">Membrane</keyword>
<feature type="transmembrane region" description="Helical" evidence="1">
    <location>
        <begin position="48"/>
        <end position="72"/>
    </location>
</feature>
<dbReference type="GO" id="GO:0097038">
    <property type="term" value="C:perinuclear endoplasmic reticulum"/>
    <property type="evidence" value="ECO:0007669"/>
    <property type="project" value="TreeGrafter"/>
</dbReference>
<dbReference type="InterPro" id="IPR013635">
    <property type="entry name" value="Ice2"/>
</dbReference>
<evidence type="ECO:0000256" key="1">
    <source>
        <dbReference type="SAM" id="Phobius"/>
    </source>
</evidence>
<dbReference type="GO" id="GO:0032541">
    <property type="term" value="C:cortical endoplasmic reticulum"/>
    <property type="evidence" value="ECO:0007669"/>
    <property type="project" value="TreeGrafter"/>
</dbReference>
<accession>A0AAV5RDM8</accession>
<reference evidence="2 3" key="1">
    <citation type="journal article" date="2023" name="Elife">
        <title>Identification of key yeast species and microbe-microbe interactions impacting larval growth of Drosophila in the wild.</title>
        <authorList>
            <person name="Mure A."/>
            <person name="Sugiura Y."/>
            <person name="Maeda R."/>
            <person name="Honda K."/>
            <person name="Sakurai N."/>
            <person name="Takahashi Y."/>
            <person name="Watada M."/>
            <person name="Katoh T."/>
            <person name="Gotoh A."/>
            <person name="Gotoh Y."/>
            <person name="Taniguchi I."/>
            <person name="Nakamura K."/>
            <person name="Hayashi T."/>
            <person name="Katayama T."/>
            <person name="Uemura T."/>
            <person name="Hattori Y."/>
        </authorList>
    </citation>
    <scope>NUCLEOTIDE SEQUENCE [LARGE SCALE GENOMIC DNA]</scope>
    <source>
        <strain evidence="2 3">SB-73</strain>
    </source>
</reference>
<dbReference type="Proteomes" id="UP001362899">
    <property type="component" value="Unassembled WGS sequence"/>
</dbReference>
<organism evidence="2 3">
    <name type="scientific">Starmerella bacillaris</name>
    <name type="common">Yeast</name>
    <name type="synonym">Candida zemplinina</name>
    <dbReference type="NCBI Taxonomy" id="1247836"/>
    <lineage>
        <taxon>Eukaryota</taxon>
        <taxon>Fungi</taxon>
        <taxon>Dikarya</taxon>
        <taxon>Ascomycota</taxon>
        <taxon>Saccharomycotina</taxon>
        <taxon>Dipodascomycetes</taxon>
        <taxon>Dipodascales</taxon>
        <taxon>Trichomonascaceae</taxon>
        <taxon>Starmerella</taxon>
    </lineage>
</organism>
<name>A0AAV5RDM8_STABA</name>
<dbReference type="GO" id="GO:0005789">
    <property type="term" value="C:endoplasmic reticulum membrane"/>
    <property type="evidence" value="ECO:0007669"/>
    <property type="project" value="TreeGrafter"/>
</dbReference>
<dbReference type="PANTHER" id="PTHR31726:SF2">
    <property type="entry name" value="PROTEIN ICE2"/>
    <property type="match status" value="1"/>
</dbReference>
<dbReference type="EMBL" id="BTGC01000003">
    <property type="protein sequence ID" value="GMM49563.1"/>
    <property type="molecule type" value="Genomic_DNA"/>
</dbReference>